<name>A0A5D3EAB6_9BACE</name>
<keyword evidence="4" id="KW-1015">Disulfide bond</keyword>
<keyword evidence="2" id="KW-0813">Transport</keyword>
<dbReference type="NCBIfam" id="TIGR01068">
    <property type="entry name" value="thioredoxin"/>
    <property type="match status" value="1"/>
</dbReference>
<dbReference type="InterPro" id="IPR005746">
    <property type="entry name" value="Thioredoxin"/>
</dbReference>
<dbReference type="FunFam" id="3.40.30.10:FF:000229">
    <property type="entry name" value="Thioredoxin (TRX)"/>
    <property type="match status" value="1"/>
</dbReference>
<feature type="domain" description="Thioredoxin" evidence="7">
    <location>
        <begin position="1"/>
        <end position="118"/>
    </location>
</feature>
<dbReference type="InterPro" id="IPR036249">
    <property type="entry name" value="Thioredoxin-like_sf"/>
</dbReference>
<dbReference type="Pfam" id="PF00085">
    <property type="entry name" value="Thioredoxin"/>
    <property type="match status" value="1"/>
</dbReference>
<dbReference type="InterPro" id="IPR013766">
    <property type="entry name" value="Thioredoxin_domain"/>
</dbReference>
<evidence type="ECO:0000256" key="5">
    <source>
        <dbReference type="ARBA" id="ARBA00023284"/>
    </source>
</evidence>
<sequence length="120" mass="13637">MKTIQLTKSEFLKRVADYETSPNEWKYLGDKPAIIDFYASWCGPCKMIAPVLEELAAEYADELYIYKVNTEEERELSSVFGIRSIPSLLFVPMEGQPQMAMGAMSKADFKKAIQSVLLNK</sequence>
<dbReference type="PANTHER" id="PTHR45663">
    <property type="entry name" value="GEO12009P1"/>
    <property type="match status" value="1"/>
</dbReference>
<keyword evidence="5" id="KW-0676">Redox-active center</keyword>
<dbReference type="SUPFAM" id="SSF52833">
    <property type="entry name" value="Thioredoxin-like"/>
    <property type="match status" value="1"/>
</dbReference>
<dbReference type="GO" id="GO:0015035">
    <property type="term" value="F:protein-disulfide reductase activity"/>
    <property type="evidence" value="ECO:0007669"/>
    <property type="project" value="UniProtKB-UniRule"/>
</dbReference>
<comment type="caution">
    <text evidence="8">The sequence shown here is derived from an EMBL/GenBank/DDBJ whole genome shotgun (WGS) entry which is preliminary data.</text>
</comment>
<dbReference type="PROSITE" id="PS51352">
    <property type="entry name" value="THIOREDOXIN_2"/>
    <property type="match status" value="1"/>
</dbReference>
<evidence type="ECO:0000256" key="4">
    <source>
        <dbReference type="ARBA" id="ARBA00023157"/>
    </source>
</evidence>
<proteinExistence type="inferred from homology"/>
<evidence type="ECO:0000313" key="8">
    <source>
        <dbReference type="EMBL" id="TYK33240.1"/>
    </source>
</evidence>
<dbReference type="CDD" id="cd02947">
    <property type="entry name" value="TRX_family"/>
    <property type="match status" value="1"/>
</dbReference>
<dbReference type="AlphaFoldDB" id="A0A5D3EAB6"/>
<evidence type="ECO:0000313" key="9">
    <source>
        <dbReference type="Proteomes" id="UP000324383"/>
    </source>
</evidence>
<dbReference type="PRINTS" id="PR00421">
    <property type="entry name" value="THIOREDOXIN"/>
</dbReference>
<protein>
    <recommendedName>
        <fullName evidence="6">Thioredoxin</fullName>
    </recommendedName>
</protein>
<dbReference type="PANTHER" id="PTHR45663:SF11">
    <property type="entry name" value="GEO12009P1"/>
    <property type="match status" value="1"/>
</dbReference>
<dbReference type="PROSITE" id="PS00194">
    <property type="entry name" value="THIOREDOXIN_1"/>
    <property type="match status" value="1"/>
</dbReference>
<evidence type="ECO:0000259" key="7">
    <source>
        <dbReference type="PROSITE" id="PS51352"/>
    </source>
</evidence>
<dbReference type="Proteomes" id="UP000324383">
    <property type="component" value="Unassembled WGS sequence"/>
</dbReference>
<evidence type="ECO:0000256" key="2">
    <source>
        <dbReference type="ARBA" id="ARBA00022448"/>
    </source>
</evidence>
<dbReference type="Gene3D" id="3.40.30.10">
    <property type="entry name" value="Glutaredoxin"/>
    <property type="match status" value="1"/>
</dbReference>
<gene>
    <name evidence="8" type="primary">trxA</name>
    <name evidence="8" type="ORF">FNJ60_08990</name>
</gene>
<dbReference type="GO" id="GO:0005737">
    <property type="term" value="C:cytoplasm"/>
    <property type="evidence" value="ECO:0007669"/>
    <property type="project" value="TreeGrafter"/>
</dbReference>
<keyword evidence="3" id="KW-0249">Electron transport</keyword>
<evidence type="ECO:0000256" key="1">
    <source>
        <dbReference type="ARBA" id="ARBA00008987"/>
    </source>
</evidence>
<organism evidence="8 9">
    <name type="scientific">Bacteroides pyogenes</name>
    <dbReference type="NCBI Taxonomy" id="310300"/>
    <lineage>
        <taxon>Bacteria</taxon>
        <taxon>Pseudomonadati</taxon>
        <taxon>Bacteroidota</taxon>
        <taxon>Bacteroidia</taxon>
        <taxon>Bacteroidales</taxon>
        <taxon>Bacteroidaceae</taxon>
        <taxon>Bacteroides</taxon>
    </lineage>
</organism>
<comment type="similarity">
    <text evidence="1">Belongs to the thioredoxin family.</text>
</comment>
<keyword evidence="9" id="KW-1185">Reference proteome</keyword>
<dbReference type="EMBL" id="VKLW01000018">
    <property type="protein sequence ID" value="TYK33240.1"/>
    <property type="molecule type" value="Genomic_DNA"/>
</dbReference>
<reference evidence="8 9" key="1">
    <citation type="submission" date="2019-07" db="EMBL/GenBank/DDBJ databases">
        <title>Draft Genome Sequences of Bacteroides pyogenes Strains Isolated from the Uterus Holstein Dairy Cows with Metritis.</title>
        <authorList>
            <person name="Cunha F."/>
            <person name="Galvao K.N."/>
            <person name="Jeon S.J."/>
            <person name="Jeong K.C."/>
        </authorList>
    </citation>
    <scope>NUCLEOTIDE SEQUENCE [LARGE SCALE GENOMIC DNA]</scope>
    <source>
        <strain evidence="8 9">KG-31</strain>
    </source>
</reference>
<evidence type="ECO:0000256" key="6">
    <source>
        <dbReference type="NCBIfam" id="TIGR01068"/>
    </source>
</evidence>
<dbReference type="RefSeq" id="WP_027324612.1">
    <property type="nucleotide sequence ID" value="NZ_CP197398.1"/>
</dbReference>
<accession>A0A5D3EAB6</accession>
<dbReference type="InterPro" id="IPR017937">
    <property type="entry name" value="Thioredoxin_CS"/>
</dbReference>
<evidence type="ECO:0000256" key="3">
    <source>
        <dbReference type="ARBA" id="ARBA00022982"/>
    </source>
</evidence>